<keyword evidence="4" id="KW-1185">Reference proteome</keyword>
<sequence>MKKIVWLLAFSIFTIFSIHAQHKLVKKWETDTLFKVPESILWDAKNQVFYVSNVDGKDSWGRDGKGSVGRMTRDGKIIDVEWVTGMDAPKGMGMYGGKLYVADFEHIIKIDIASGKLEKKILVKDAVGLNDLAIDPSGIIFVSDSKGKRIFKVENEQASVFLDSLKGPNGVLLHNGVFYAVNGDGLYRVEKDKTMTLLANGITNGNTDGLTAFGDDFIVSIWQGSIWYIHKDGRKELLEDSREQKRNTADIWFDKETNLLYVPGFFTNTITAYEVK</sequence>
<evidence type="ECO:0000256" key="1">
    <source>
        <dbReference type="SAM" id="SignalP"/>
    </source>
</evidence>
<dbReference type="InterPro" id="IPR013658">
    <property type="entry name" value="SGL"/>
</dbReference>
<dbReference type="InterPro" id="IPR011042">
    <property type="entry name" value="6-blade_b-propeller_TolB-like"/>
</dbReference>
<evidence type="ECO:0000313" key="3">
    <source>
        <dbReference type="EMBL" id="MCG2618043.1"/>
    </source>
</evidence>
<protein>
    <submittedName>
        <fullName evidence="3">SMP-30/gluconolactonase/LRE family protein</fullName>
    </submittedName>
</protein>
<feature type="signal peptide" evidence="1">
    <location>
        <begin position="1"/>
        <end position="20"/>
    </location>
</feature>
<accession>A0ABS9L0L1</accession>
<proteinExistence type="predicted"/>
<dbReference type="Pfam" id="PF08450">
    <property type="entry name" value="SGL"/>
    <property type="match status" value="1"/>
</dbReference>
<dbReference type="Gene3D" id="2.120.10.30">
    <property type="entry name" value="TolB, C-terminal domain"/>
    <property type="match status" value="1"/>
</dbReference>
<gene>
    <name evidence="3" type="ORF">LZZ85_27315</name>
</gene>
<evidence type="ECO:0000313" key="4">
    <source>
        <dbReference type="Proteomes" id="UP001165367"/>
    </source>
</evidence>
<dbReference type="RefSeq" id="WP_237877118.1">
    <property type="nucleotide sequence ID" value="NZ_JAKLTR010000031.1"/>
</dbReference>
<reference evidence="3" key="1">
    <citation type="submission" date="2022-01" db="EMBL/GenBank/DDBJ databases">
        <authorList>
            <person name="Jo J.-H."/>
            <person name="Im W.-T."/>
        </authorList>
    </citation>
    <scope>NUCLEOTIDE SEQUENCE</scope>
    <source>
        <strain evidence="3">NA20</strain>
    </source>
</reference>
<dbReference type="SUPFAM" id="SSF63829">
    <property type="entry name" value="Calcium-dependent phosphotriesterase"/>
    <property type="match status" value="1"/>
</dbReference>
<organism evidence="3 4">
    <name type="scientific">Terrimonas ginsenosidimutans</name>
    <dbReference type="NCBI Taxonomy" id="2908004"/>
    <lineage>
        <taxon>Bacteria</taxon>
        <taxon>Pseudomonadati</taxon>
        <taxon>Bacteroidota</taxon>
        <taxon>Chitinophagia</taxon>
        <taxon>Chitinophagales</taxon>
        <taxon>Chitinophagaceae</taxon>
        <taxon>Terrimonas</taxon>
    </lineage>
</organism>
<evidence type="ECO:0000259" key="2">
    <source>
        <dbReference type="Pfam" id="PF08450"/>
    </source>
</evidence>
<name>A0ABS9L0L1_9BACT</name>
<dbReference type="EMBL" id="JAKLTR010000031">
    <property type="protein sequence ID" value="MCG2618043.1"/>
    <property type="molecule type" value="Genomic_DNA"/>
</dbReference>
<comment type="caution">
    <text evidence="3">The sequence shown here is derived from an EMBL/GenBank/DDBJ whole genome shotgun (WGS) entry which is preliminary data.</text>
</comment>
<dbReference type="Proteomes" id="UP001165367">
    <property type="component" value="Unassembled WGS sequence"/>
</dbReference>
<keyword evidence="1" id="KW-0732">Signal</keyword>
<feature type="domain" description="SMP-30/Gluconolactonase/LRE-like region" evidence="2">
    <location>
        <begin position="36"/>
        <end position="218"/>
    </location>
</feature>
<feature type="chain" id="PRO_5047410211" evidence="1">
    <location>
        <begin position="21"/>
        <end position="276"/>
    </location>
</feature>